<name>A0A0D0GM29_9SPHI</name>
<sequence>MNFDKSEEYRKYVIGLQFKETDLYTVWGTDMVDGENDKFLVNETKLMVFESLDLLESFLKTLDHPFKDKRNFKRWVNEESLKRVYNFNNMSLLADFNLNLLNDKKSSLDILHSINLIRDFFIQINDSQIDIACENPSIINLKDFIYDNYFREKKNEGITIDELNFVNVSISLREMYDRFCNKLEVLKNEMLQAI</sequence>
<comment type="caution">
    <text evidence="1">The sequence shown here is derived from an EMBL/GenBank/DDBJ whole genome shotgun (WGS) entry which is preliminary data.</text>
</comment>
<dbReference type="Proteomes" id="UP000032049">
    <property type="component" value="Unassembled WGS sequence"/>
</dbReference>
<keyword evidence="2" id="KW-1185">Reference proteome</keyword>
<dbReference type="STRING" id="1503925.TH53_10340"/>
<protein>
    <submittedName>
        <fullName evidence="1">Contig41, whole genome shotgun sequence</fullName>
    </submittedName>
</protein>
<accession>A0A0D0GM29</accession>
<dbReference type="AlphaFoldDB" id="A0A0D0GM29"/>
<dbReference type="RefSeq" id="WP_041881467.1">
    <property type="nucleotide sequence ID" value="NZ_CP157278.1"/>
</dbReference>
<proteinExistence type="predicted"/>
<reference evidence="1 2" key="1">
    <citation type="submission" date="2015-01" db="EMBL/GenBank/DDBJ databases">
        <title>Draft genome sequence of Pedobacter sp. NL19 isolated from sludge of an effluent treatment pond in an abandoned uranium mine.</title>
        <authorList>
            <person name="Santos T."/>
            <person name="Caetano T."/>
            <person name="Covas C."/>
            <person name="Cruz A."/>
            <person name="Mendo S."/>
        </authorList>
    </citation>
    <scope>NUCLEOTIDE SEQUENCE [LARGE SCALE GENOMIC DNA]</scope>
    <source>
        <strain evidence="1 2">NL19</strain>
    </source>
</reference>
<dbReference type="OrthoDB" id="770969at2"/>
<evidence type="ECO:0000313" key="1">
    <source>
        <dbReference type="EMBL" id="KIO77240.1"/>
    </source>
</evidence>
<evidence type="ECO:0000313" key="2">
    <source>
        <dbReference type="Proteomes" id="UP000032049"/>
    </source>
</evidence>
<gene>
    <name evidence="1" type="ORF">TH53_10340</name>
</gene>
<organism evidence="1 2">
    <name type="scientific">Pedobacter lusitanus</name>
    <dbReference type="NCBI Taxonomy" id="1503925"/>
    <lineage>
        <taxon>Bacteria</taxon>
        <taxon>Pseudomonadati</taxon>
        <taxon>Bacteroidota</taxon>
        <taxon>Sphingobacteriia</taxon>
        <taxon>Sphingobacteriales</taxon>
        <taxon>Sphingobacteriaceae</taxon>
        <taxon>Pedobacter</taxon>
    </lineage>
</organism>
<dbReference type="EMBL" id="JXRA01000041">
    <property type="protein sequence ID" value="KIO77240.1"/>
    <property type="molecule type" value="Genomic_DNA"/>
</dbReference>